<dbReference type="GO" id="GO:0004527">
    <property type="term" value="F:exonuclease activity"/>
    <property type="evidence" value="ECO:0007669"/>
    <property type="project" value="UniProtKB-KW"/>
</dbReference>
<accession>A0ABQ3UI96</accession>
<dbReference type="SMART" id="SM00479">
    <property type="entry name" value="EXOIII"/>
    <property type="match status" value="1"/>
</dbReference>
<dbReference type="InterPro" id="IPR036397">
    <property type="entry name" value="RNaseH_sf"/>
</dbReference>
<organism evidence="5 6">
    <name type="scientific">Ktedonobacter robiniae</name>
    <dbReference type="NCBI Taxonomy" id="2778365"/>
    <lineage>
        <taxon>Bacteria</taxon>
        <taxon>Bacillati</taxon>
        <taxon>Chloroflexota</taxon>
        <taxon>Ktedonobacteria</taxon>
        <taxon>Ktedonobacterales</taxon>
        <taxon>Ktedonobacteraceae</taxon>
        <taxon>Ktedonobacter</taxon>
    </lineage>
</organism>
<dbReference type="RefSeq" id="WP_201369343.1">
    <property type="nucleotide sequence ID" value="NZ_BNJG01000001.1"/>
</dbReference>
<keyword evidence="1" id="KW-0540">Nuclease</keyword>
<name>A0ABQ3UI96_9CHLR</name>
<dbReference type="Proteomes" id="UP000654345">
    <property type="component" value="Unassembled WGS sequence"/>
</dbReference>
<dbReference type="PANTHER" id="PTHR23044">
    <property type="entry name" value="3'-5' EXONUCLEASE ERI1-RELATED"/>
    <property type="match status" value="1"/>
</dbReference>
<keyword evidence="2" id="KW-0378">Hydrolase</keyword>
<feature type="domain" description="Exonuclease" evidence="4">
    <location>
        <begin position="8"/>
        <end position="185"/>
    </location>
</feature>
<evidence type="ECO:0000313" key="6">
    <source>
        <dbReference type="Proteomes" id="UP000654345"/>
    </source>
</evidence>
<proteinExistence type="predicted"/>
<dbReference type="InterPro" id="IPR013520">
    <property type="entry name" value="Ribonucl_H"/>
</dbReference>
<dbReference type="InterPro" id="IPR047201">
    <property type="entry name" value="ERI-1_3'hExo-like"/>
</dbReference>
<dbReference type="Pfam" id="PF00929">
    <property type="entry name" value="RNase_T"/>
    <property type="match status" value="1"/>
</dbReference>
<sequence>MPKKLLDQLLVIDIEATCWQGVPPNGQENEIIEIGLVPLDLVTGQRLEKRSILVRPERSRVSEFCTELTTLTQEQVNAGITFAEACALLREVYRSRERIWASYGDYDRSIFERQCRERKVAYPFGTRHLNIKTLFALSYTLPSEIGLEAALHTMRLPLEGTHHRGDDDAWNSAAILAELLRRSREGRVEPLD</sequence>
<evidence type="ECO:0000256" key="2">
    <source>
        <dbReference type="ARBA" id="ARBA00022801"/>
    </source>
</evidence>
<dbReference type="Gene3D" id="3.30.420.10">
    <property type="entry name" value="Ribonuclease H-like superfamily/Ribonuclease H"/>
    <property type="match status" value="1"/>
</dbReference>
<comment type="caution">
    <text evidence="5">The sequence shown here is derived from an EMBL/GenBank/DDBJ whole genome shotgun (WGS) entry which is preliminary data.</text>
</comment>
<dbReference type="EMBL" id="BNJG01000001">
    <property type="protein sequence ID" value="GHO52434.1"/>
    <property type="molecule type" value="Genomic_DNA"/>
</dbReference>
<evidence type="ECO:0000256" key="3">
    <source>
        <dbReference type="ARBA" id="ARBA00022839"/>
    </source>
</evidence>
<evidence type="ECO:0000256" key="1">
    <source>
        <dbReference type="ARBA" id="ARBA00022722"/>
    </source>
</evidence>
<dbReference type="InterPro" id="IPR051274">
    <property type="entry name" value="3-5_Exoribonuclease"/>
</dbReference>
<evidence type="ECO:0000313" key="5">
    <source>
        <dbReference type="EMBL" id="GHO52434.1"/>
    </source>
</evidence>
<dbReference type="SUPFAM" id="SSF53098">
    <property type="entry name" value="Ribonuclease H-like"/>
    <property type="match status" value="1"/>
</dbReference>
<dbReference type="InterPro" id="IPR012337">
    <property type="entry name" value="RNaseH-like_sf"/>
</dbReference>
<dbReference type="CDD" id="cd06133">
    <property type="entry name" value="ERI-1_3'hExo_like"/>
    <property type="match status" value="1"/>
</dbReference>
<protein>
    <submittedName>
        <fullName evidence="5">Exonuclease</fullName>
    </submittedName>
</protein>
<evidence type="ECO:0000259" key="4">
    <source>
        <dbReference type="SMART" id="SM00479"/>
    </source>
</evidence>
<gene>
    <name evidence="5" type="ORF">KSB_09090</name>
</gene>
<keyword evidence="6" id="KW-1185">Reference proteome</keyword>
<keyword evidence="3 5" id="KW-0269">Exonuclease</keyword>
<dbReference type="PANTHER" id="PTHR23044:SF61">
    <property type="entry name" value="3'-5' EXORIBONUCLEASE 1-RELATED"/>
    <property type="match status" value="1"/>
</dbReference>
<reference evidence="5 6" key="1">
    <citation type="journal article" date="2021" name="Int. J. Syst. Evol. Microbiol.">
        <title>Reticulibacter mediterranei gen. nov., sp. nov., within the new family Reticulibacteraceae fam. nov., and Ktedonospora formicarum gen. nov., sp. nov., Ktedonobacter robiniae sp. nov., Dictyobacter formicarum sp. nov. and Dictyobacter arantiisoli sp. nov., belonging to the class Ktedonobacteria.</title>
        <authorList>
            <person name="Yabe S."/>
            <person name="Zheng Y."/>
            <person name="Wang C.M."/>
            <person name="Sakai Y."/>
            <person name="Abe K."/>
            <person name="Yokota A."/>
            <person name="Donadio S."/>
            <person name="Cavaletti L."/>
            <person name="Monciardini P."/>
        </authorList>
    </citation>
    <scope>NUCLEOTIDE SEQUENCE [LARGE SCALE GENOMIC DNA]</scope>
    <source>
        <strain evidence="5 6">SOSP1-30</strain>
    </source>
</reference>